<evidence type="ECO:0000313" key="1">
    <source>
        <dbReference type="EMBL" id="QQP18782.1"/>
    </source>
</evidence>
<sequence>MRYDVTIVHTDIGWTGSLSDVATHTYSPNRGTRVQIHLPLTKMYSGSTDYMVMARMVLNKYNADWWETEQPPFWLANNTRFLYNRGNIGTITRHHFPVENKNVEPWVRTSDRITEICVCYARDNANITLEFTHPWGIDSMKCWFDFNIYVVGFAY</sequence>
<accession>A0A7T8G242</accession>
<proteinExistence type="predicted"/>
<dbReference type="EMBL" id="MT240789">
    <property type="protein sequence ID" value="QQP18782.1"/>
    <property type="molecule type" value="Genomic_RNA"/>
</dbReference>
<reference evidence="1" key="1">
    <citation type="journal article" date="2020" name="Viruses">
        <title>Soybean Thrips (Thysanoptera: Thripidae) Harbor Highly Diverse Populations of Arthropod, Fungal and Plant Viruses.</title>
        <authorList>
            <person name="Thekke-Veetil T."/>
            <person name="Lagos-Kutz D."/>
            <person name="McCoppin N.K."/>
            <person name="Hartman G.L."/>
            <person name="Ju H.K."/>
            <person name="Lim H.S."/>
            <person name="Domier L.L."/>
        </authorList>
    </citation>
    <scope>NUCLEOTIDE SEQUENCE</scope>
    <source>
        <strain evidence="1">STN1</strain>
    </source>
</reference>
<organism evidence="1">
    <name type="scientific">Soybean thrips tombus-like virus 2</name>
    <dbReference type="NCBI Taxonomy" id="2802944"/>
    <lineage>
        <taxon>Viruses</taxon>
        <taxon>Riboviria</taxon>
        <taxon>Orthornavirae</taxon>
        <taxon>Kitrinoviricota</taxon>
        <taxon>Tolucaviricetes</taxon>
        <taxon>Tolivirales</taxon>
        <taxon>Tombusviridae</taxon>
    </lineage>
</organism>
<name>A0A7T8G242_9TOMB</name>
<protein>
    <submittedName>
        <fullName evidence="1">Uncharacterized protein</fullName>
    </submittedName>
</protein>